<gene>
    <name evidence="1" type="ORF">RchiOBHm_Chr4g0426251</name>
</gene>
<evidence type="ECO:0000313" key="2">
    <source>
        <dbReference type="Proteomes" id="UP000238479"/>
    </source>
</evidence>
<dbReference type="AlphaFoldDB" id="A0A2P6QZD5"/>
<comment type="caution">
    <text evidence="1">The sequence shown here is derived from an EMBL/GenBank/DDBJ whole genome shotgun (WGS) entry which is preliminary data.</text>
</comment>
<dbReference type="EMBL" id="PDCK01000042">
    <property type="protein sequence ID" value="PRQ39531.1"/>
    <property type="molecule type" value="Genomic_DNA"/>
</dbReference>
<accession>A0A2P6QZD5</accession>
<organism evidence="1 2">
    <name type="scientific">Rosa chinensis</name>
    <name type="common">China rose</name>
    <dbReference type="NCBI Taxonomy" id="74649"/>
    <lineage>
        <taxon>Eukaryota</taxon>
        <taxon>Viridiplantae</taxon>
        <taxon>Streptophyta</taxon>
        <taxon>Embryophyta</taxon>
        <taxon>Tracheophyta</taxon>
        <taxon>Spermatophyta</taxon>
        <taxon>Magnoliopsida</taxon>
        <taxon>eudicotyledons</taxon>
        <taxon>Gunneridae</taxon>
        <taxon>Pentapetalae</taxon>
        <taxon>rosids</taxon>
        <taxon>fabids</taxon>
        <taxon>Rosales</taxon>
        <taxon>Rosaceae</taxon>
        <taxon>Rosoideae</taxon>
        <taxon>Rosoideae incertae sedis</taxon>
        <taxon>Rosa</taxon>
    </lineage>
</organism>
<protein>
    <submittedName>
        <fullName evidence="1">Uncharacterized protein</fullName>
    </submittedName>
</protein>
<dbReference type="Gramene" id="PRQ39531">
    <property type="protein sequence ID" value="PRQ39531"/>
    <property type="gene ID" value="RchiOBHm_Chr4g0426251"/>
</dbReference>
<dbReference type="Proteomes" id="UP000238479">
    <property type="component" value="Chromosome 4"/>
</dbReference>
<reference evidence="1 2" key="1">
    <citation type="journal article" date="2018" name="Nat. Genet.">
        <title>The Rosa genome provides new insights in the design of modern roses.</title>
        <authorList>
            <person name="Bendahmane M."/>
        </authorList>
    </citation>
    <scope>NUCLEOTIDE SEQUENCE [LARGE SCALE GENOMIC DNA]</scope>
    <source>
        <strain evidence="2">cv. Old Blush</strain>
    </source>
</reference>
<proteinExistence type="predicted"/>
<name>A0A2P6QZD5_ROSCH</name>
<evidence type="ECO:0000313" key="1">
    <source>
        <dbReference type="EMBL" id="PRQ39531.1"/>
    </source>
</evidence>
<keyword evidence="2" id="KW-1185">Reference proteome</keyword>
<sequence length="64" mass="7049">MIKKLYRCHYFLSFLTLHATGTLSLLSLSPISTSSVDSLPNLQLRCGSTSCPDSATARRRFALT</sequence>